<evidence type="ECO:0000313" key="2">
    <source>
        <dbReference type="Proteomes" id="UP000004508"/>
    </source>
</evidence>
<proteinExistence type="predicted"/>
<comment type="caution">
    <text evidence="1">The sequence shown here is derived from an EMBL/GenBank/DDBJ whole genome shotgun (WGS) entry which is preliminary data.</text>
</comment>
<dbReference type="EMBL" id="ADVG01000003">
    <property type="protein sequence ID" value="EFH85294.1"/>
    <property type="molecule type" value="Genomic_DNA"/>
</dbReference>
<evidence type="ECO:0000313" key="1">
    <source>
        <dbReference type="EMBL" id="EFH85294.1"/>
    </source>
</evidence>
<accession>D6TUW8</accession>
<dbReference type="RefSeq" id="WP_007917458.1">
    <property type="nucleotide sequence ID" value="NZ_ADVG01000003.1"/>
</dbReference>
<keyword evidence="2" id="KW-1185">Reference proteome</keyword>
<name>D6TUW8_KTERA</name>
<dbReference type="AlphaFoldDB" id="D6TUW8"/>
<sequence>MRTQDLWTALSAQSFPYLHELSSVDRDRFVLLDAYLRDCLEEWCVSGGQLSARSIVLLDDCTLTITRRFRLLDGEGQWYFGQFRRLARRILRGVDMEQAYERMMSYPSFFTLSSQARISGSCSSWK</sequence>
<dbReference type="Proteomes" id="UP000004508">
    <property type="component" value="Unassembled WGS sequence"/>
</dbReference>
<organism evidence="1 2">
    <name type="scientific">Ktedonobacter racemifer DSM 44963</name>
    <dbReference type="NCBI Taxonomy" id="485913"/>
    <lineage>
        <taxon>Bacteria</taxon>
        <taxon>Bacillati</taxon>
        <taxon>Chloroflexota</taxon>
        <taxon>Ktedonobacteria</taxon>
        <taxon>Ktedonobacterales</taxon>
        <taxon>Ktedonobacteraceae</taxon>
        <taxon>Ktedonobacter</taxon>
    </lineage>
</organism>
<dbReference type="InParanoid" id="D6TUW8"/>
<reference evidence="1 2" key="1">
    <citation type="journal article" date="2011" name="Stand. Genomic Sci.">
        <title>Non-contiguous finished genome sequence and contextual data of the filamentous soil bacterium Ktedonobacter racemifer type strain (SOSP1-21).</title>
        <authorList>
            <person name="Chang Y.J."/>
            <person name="Land M."/>
            <person name="Hauser L."/>
            <person name="Chertkov O."/>
            <person name="Del Rio T.G."/>
            <person name="Nolan M."/>
            <person name="Copeland A."/>
            <person name="Tice H."/>
            <person name="Cheng J.F."/>
            <person name="Lucas S."/>
            <person name="Han C."/>
            <person name="Goodwin L."/>
            <person name="Pitluck S."/>
            <person name="Ivanova N."/>
            <person name="Ovchinikova G."/>
            <person name="Pati A."/>
            <person name="Chen A."/>
            <person name="Palaniappan K."/>
            <person name="Mavromatis K."/>
            <person name="Liolios K."/>
            <person name="Brettin T."/>
            <person name="Fiebig A."/>
            <person name="Rohde M."/>
            <person name="Abt B."/>
            <person name="Goker M."/>
            <person name="Detter J.C."/>
            <person name="Woyke T."/>
            <person name="Bristow J."/>
            <person name="Eisen J.A."/>
            <person name="Markowitz V."/>
            <person name="Hugenholtz P."/>
            <person name="Kyrpides N.C."/>
            <person name="Klenk H.P."/>
            <person name="Lapidus A."/>
        </authorList>
    </citation>
    <scope>NUCLEOTIDE SEQUENCE [LARGE SCALE GENOMIC DNA]</scope>
    <source>
        <strain evidence="2">DSM 44963</strain>
    </source>
</reference>
<gene>
    <name evidence="1" type="ORF">Krac_6484</name>
</gene>
<protein>
    <submittedName>
        <fullName evidence="1">Uncharacterized protein</fullName>
    </submittedName>
</protein>